<evidence type="ECO:0000313" key="4">
    <source>
        <dbReference type="Proteomes" id="UP001556118"/>
    </source>
</evidence>
<feature type="region of interest" description="Disordered" evidence="1">
    <location>
        <begin position="1"/>
        <end position="44"/>
    </location>
</feature>
<sequence length="67" mass="7388">MTLKKGDAVEWNTSQGTTHGTVQKKQTSDTHIKSHKVSASKDEPQYIVKSDKCGALAAHKPEALRKR</sequence>
<evidence type="ECO:0000259" key="2">
    <source>
        <dbReference type="Pfam" id="PF11160"/>
    </source>
</evidence>
<dbReference type="Pfam" id="PF11160">
    <property type="entry name" value="Hva1_TUDOR"/>
    <property type="match status" value="1"/>
</dbReference>
<dbReference type="InterPro" id="IPR021331">
    <property type="entry name" value="Hva1_TUDOR"/>
</dbReference>
<reference evidence="3 4" key="1">
    <citation type="submission" date="2024-06" db="EMBL/GenBank/DDBJ databases">
        <title>Novosphingobium rhizovicinus M1R2S20.</title>
        <authorList>
            <person name="Sun J.-Q."/>
        </authorList>
    </citation>
    <scope>NUCLEOTIDE SEQUENCE [LARGE SCALE GENOMIC DNA]</scope>
    <source>
        <strain evidence="3 4">M1R2S20</strain>
    </source>
</reference>
<comment type="caution">
    <text evidence="3">The sequence shown here is derived from an EMBL/GenBank/DDBJ whole genome shotgun (WGS) entry which is preliminary data.</text>
</comment>
<accession>A0ABV3RFT1</accession>
<keyword evidence="4" id="KW-1185">Reference proteome</keyword>
<proteinExistence type="predicted"/>
<dbReference type="Proteomes" id="UP001556118">
    <property type="component" value="Unassembled WGS sequence"/>
</dbReference>
<dbReference type="EMBL" id="JBFNXR010000054">
    <property type="protein sequence ID" value="MEW9856956.1"/>
    <property type="molecule type" value="Genomic_DNA"/>
</dbReference>
<evidence type="ECO:0000256" key="1">
    <source>
        <dbReference type="SAM" id="MobiDB-lite"/>
    </source>
</evidence>
<organism evidence="3 4">
    <name type="scientific">Novosphingobium rhizovicinum</name>
    <dbReference type="NCBI Taxonomy" id="3228928"/>
    <lineage>
        <taxon>Bacteria</taxon>
        <taxon>Pseudomonadati</taxon>
        <taxon>Pseudomonadota</taxon>
        <taxon>Alphaproteobacteria</taxon>
        <taxon>Sphingomonadales</taxon>
        <taxon>Sphingomonadaceae</taxon>
        <taxon>Novosphingobium</taxon>
    </lineage>
</organism>
<dbReference type="Gene3D" id="2.30.30.1060">
    <property type="match status" value="1"/>
</dbReference>
<dbReference type="RefSeq" id="WP_367775427.1">
    <property type="nucleotide sequence ID" value="NZ_JBFNXR010000054.1"/>
</dbReference>
<gene>
    <name evidence="3" type="ORF">ABUH87_17675</name>
</gene>
<protein>
    <submittedName>
        <fullName evidence="3">DUF2945 domain-containing protein</fullName>
    </submittedName>
</protein>
<evidence type="ECO:0000313" key="3">
    <source>
        <dbReference type="EMBL" id="MEW9856956.1"/>
    </source>
</evidence>
<name>A0ABV3RFT1_9SPHN</name>
<feature type="compositionally biased region" description="Polar residues" evidence="1">
    <location>
        <begin position="11"/>
        <end position="25"/>
    </location>
</feature>
<feature type="domain" description="Hypervirulence associated protein TUDOR" evidence="2">
    <location>
        <begin position="6"/>
        <end position="64"/>
    </location>
</feature>